<dbReference type="SUPFAM" id="SSF56112">
    <property type="entry name" value="Protein kinase-like (PK-like)"/>
    <property type="match status" value="1"/>
</dbReference>
<comment type="similarity">
    <text evidence="6">Belongs to the protein kinase superfamily.</text>
</comment>
<evidence type="ECO:0000256" key="6">
    <source>
        <dbReference type="RuleBase" id="RU000304"/>
    </source>
</evidence>
<keyword evidence="1" id="KW-0808">Transferase</keyword>
<dbReference type="PROSITE" id="PS50011">
    <property type="entry name" value="PROTEIN_KINASE_DOM"/>
    <property type="match status" value="1"/>
</dbReference>
<evidence type="ECO:0000256" key="2">
    <source>
        <dbReference type="ARBA" id="ARBA00022741"/>
    </source>
</evidence>
<feature type="domain" description="Protein kinase" evidence="8">
    <location>
        <begin position="189"/>
        <end position="404"/>
    </location>
</feature>
<dbReference type="PANTHER" id="PTHR48016">
    <property type="entry name" value="MAP KINASE KINASE KINASE SSK2-RELATED-RELATED"/>
    <property type="match status" value="1"/>
</dbReference>
<dbReference type="Pfam" id="PF00069">
    <property type="entry name" value="Pkinase"/>
    <property type="match status" value="1"/>
</dbReference>
<dbReference type="InterPro" id="IPR000719">
    <property type="entry name" value="Prot_kinase_dom"/>
</dbReference>
<evidence type="ECO:0000313" key="9">
    <source>
        <dbReference type="EMBL" id="CAI8040344.1"/>
    </source>
</evidence>
<evidence type="ECO:0000256" key="5">
    <source>
        <dbReference type="PROSITE-ProRule" id="PRU10141"/>
    </source>
</evidence>
<feature type="compositionally biased region" description="Basic and acidic residues" evidence="7">
    <location>
        <begin position="120"/>
        <end position="130"/>
    </location>
</feature>
<dbReference type="Gene3D" id="1.20.120.20">
    <property type="entry name" value="Apolipoprotein"/>
    <property type="match status" value="1"/>
</dbReference>
<dbReference type="SMART" id="SM00220">
    <property type="entry name" value="S_TKc"/>
    <property type="match status" value="1"/>
</dbReference>
<sequence>MVTAVKAFDEGHRAHEMVSGERKMERMQSHLEELWENMKRIESGLDEVKSTHRRDSLYSKQKTDELDAKMKQLEEDNAQLKSTVGALKKELEDTKQKLKEALDEAAMLREDNSNLANQMSEERAELRESLEEQTSQWRTRQEQYERELREVRADLATVRKGIQDYREMNTTDSPGGTTSHSQGSETGEWIWKQKLGSGGFGEVFAAERRGCPDRFAAKRITMRDSDLIDKQEQIVSAFFKEMKALQECRHPRVVRYIDRAFETVKSGVHFYLIMEYMSEGSLSDVIKRDGKLDELKAKRFTGQLLDGLLYLHQRNIIHRDIKCSNILLDGSGDIKLADFGCVKFKKSKVDSGAKMTGTAWWMAPELIPKDNQSPTPSEKSDVWYVGISLQVEKSFLQNEGGYRF</sequence>
<dbReference type="GO" id="GO:0004674">
    <property type="term" value="F:protein serine/threonine kinase activity"/>
    <property type="evidence" value="ECO:0007669"/>
    <property type="project" value="UniProtKB-KW"/>
</dbReference>
<accession>A0AA35X163</accession>
<feature type="region of interest" description="Disordered" evidence="7">
    <location>
        <begin position="165"/>
        <end position="185"/>
    </location>
</feature>
<evidence type="ECO:0000256" key="1">
    <source>
        <dbReference type="ARBA" id="ARBA00022679"/>
    </source>
</evidence>
<proteinExistence type="inferred from homology"/>
<dbReference type="Gene3D" id="1.10.510.10">
    <property type="entry name" value="Transferase(Phosphotransferase) domain 1"/>
    <property type="match status" value="1"/>
</dbReference>
<dbReference type="PROSITE" id="PS00107">
    <property type="entry name" value="PROTEIN_KINASE_ATP"/>
    <property type="match status" value="1"/>
</dbReference>
<name>A0AA35X163_GEOBA</name>
<evidence type="ECO:0000256" key="3">
    <source>
        <dbReference type="ARBA" id="ARBA00022777"/>
    </source>
</evidence>
<organism evidence="9 10">
    <name type="scientific">Geodia barretti</name>
    <name type="common">Barrett's horny sponge</name>
    <dbReference type="NCBI Taxonomy" id="519541"/>
    <lineage>
        <taxon>Eukaryota</taxon>
        <taxon>Metazoa</taxon>
        <taxon>Porifera</taxon>
        <taxon>Demospongiae</taxon>
        <taxon>Heteroscleromorpha</taxon>
        <taxon>Tetractinellida</taxon>
        <taxon>Astrophorina</taxon>
        <taxon>Geodiidae</taxon>
        <taxon>Geodia</taxon>
    </lineage>
</organism>
<evidence type="ECO:0000256" key="4">
    <source>
        <dbReference type="ARBA" id="ARBA00022840"/>
    </source>
</evidence>
<dbReference type="InterPro" id="IPR050538">
    <property type="entry name" value="MAP_kinase_kinase_kinase"/>
</dbReference>
<dbReference type="PROSITE" id="PS00108">
    <property type="entry name" value="PROTEIN_KINASE_ST"/>
    <property type="match status" value="1"/>
</dbReference>
<feature type="binding site" evidence="5">
    <location>
        <position position="218"/>
    </location>
    <ligand>
        <name>ATP</name>
        <dbReference type="ChEBI" id="CHEBI:30616"/>
    </ligand>
</feature>
<dbReference type="InterPro" id="IPR017441">
    <property type="entry name" value="Protein_kinase_ATP_BS"/>
</dbReference>
<keyword evidence="6" id="KW-0723">Serine/threonine-protein kinase</keyword>
<keyword evidence="2 5" id="KW-0547">Nucleotide-binding</keyword>
<evidence type="ECO:0000313" key="10">
    <source>
        <dbReference type="Proteomes" id="UP001174909"/>
    </source>
</evidence>
<dbReference type="AlphaFoldDB" id="A0AA35X163"/>
<dbReference type="EMBL" id="CASHTH010003104">
    <property type="protein sequence ID" value="CAI8040344.1"/>
    <property type="molecule type" value="Genomic_DNA"/>
</dbReference>
<feature type="region of interest" description="Disordered" evidence="7">
    <location>
        <begin position="119"/>
        <end position="140"/>
    </location>
</feature>
<keyword evidence="3 9" id="KW-0418">Kinase</keyword>
<evidence type="ECO:0000259" key="8">
    <source>
        <dbReference type="PROSITE" id="PS50011"/>
    </source>
</evidence>
<protein>
    <submittedName>
        <fullName evidence="9">Serine/threonine-protein kinase shk2</fullName>
    </submittedName>
</protein>
<keyword evidence="4 5" id="KW-0067">ATP-binding</keyword>
<keyword evidence="10" id="KW-1185">Reference proteome</keyword>
<gene>
    <name evidence="9" type="ORF">GBAR_LOCUS22486</name>
</gene>
<dbReference type="PANTHER" id="PTHR48016:SF56">
    <property type="entry name" value="MAPKK KINASE"/>
    <property type="match status" value="1"/>
</dbReference>
<feature type="compositionally biased region" description="Polar residues" evidence="7">
    <location>
        <begin position="170"/>
        <end position="185"/>
    </location>
</feature>
<dbReference type="InterPro" id="IPR008271">
    <property type="entry name" value="Ser/Thr_kinase_AS"/>
</dbReference>
<dbReference type="GO" id="GO:0005524">
    <property type="term" value="F:ATP binding"/>
    <property type="evidence" value="ECO:0007669"/>
    <property type="project" value="UniProtKB-UniRule"/>
</dbReference>
<dbReference type="Proteomes" id="UP001174909">
    <property type="component" value="Unassembled WGS sequence"/>
</dbReference>
<evidence type="ECO:0000256" key="7">
    <source>
        <dbReference type="SAM" id="MobiDB-lite"/>
    </source>
</evidence>
<comment type="caution">
    <text evidence="9">The sequence shown here is derived from an EMBL/GenBank/DDBJ whole genome shotgun (WGS) entry which is preliminary data.</text>
</comment>
<dbReference type="InterPro" id="IPR011009">
    <property type="entry name" value="Kinase-like_dom_sf"/>
</dbReference>
<reference evidence="9" key="1">
    <citation type="submission" date="2023-03" db="EMBL/GenBank/DDBJ databases">
        <authorList>
            <person name="Steffen K."/>
            <person name="Cardenas P."/>
        </authorList>
    </citation>
    <scope>NUCLEOTIDE SEQUENCE</scope>
</reference>